<dbReference type="EMBL" id="QUTI01026896">
    <property type="protein sequence ID" value="RLO05464.1"/>
    <property type="molecule type" value="Genomic_DNA"/>
</dbReference>
<dbReference type="Proteomes" id="UP000275652">
    <property type="component" value="Unassembled WGS sequence"/>
</dbReference>
<accession>A0A9X8DXV9</accession>
<feature type="non-terminal residue" evidence="4">
    <location>
        <position position="478"/>
    </location>
</feature>
<dbReference type="PANTHER" id="PTHR24161:SF85">
    <property type="entry name" value="PALMITOYLTRANSFERASE HIP14"/>
    <property type="match status" value="1"/>
</dbReference>
<dbReference type="PANTHER" id="PTHR24161">
    <property type="entry name" value="ANK_REP_REGION DOMAIN-CONTAINING PROTEIN-RELATED"/>
    <property type="match status" value="1"/>
</dbReference>
<proteinExistence type="predicted"/>
<evidence type="ECO:0000256" key="1">
    <source>
        <dbReference type="ARBA" id="ARBA00022737"/>
    </source>
</evidence>
<feature type="repeat" description="ANK" evidence="3">
    <location>
        <begin position="165"/>
        <end position="197"/>
    </location>
</feature>
<dbReference type="PROSITE" id="PS50297">
    <property type="entry name" value="ANK_REP_REGION"/>
    <property type="match status" value="3"/>
</dbReference>
<evidence type="ECO:0000256" key="3">
    <source>
        <dbReference type="PROSITE-ProRule" id="PRU00023"/>
    </source>
</evidence>
<gene>
    <name evidence="4" type="ORF">DYB28_005241</name>
</gene>
<comment type="caution">
    <text evidence="4">The sequence shown here is derived from an EMBL/GenBank/DDBJ whole genome shotgun (WGS) entry which is preliminary data.</text>
</comment>
<dbReference type="Pfam" id="PF12796">
    <property type="entry name" value="Ank_2"/>
    <property type="match status" value="2"/>
</dbReference>
<dbReference type="InterPro" id="IPR002110">
    <property type="entry name" value="Ankyrin_rpt"/>
</dbReference>
<feature type="repeat" description="ANK" evidence="3">
    <location>
        <begin position="198"/>
        <end position="224"/>
    </location>
</feature>
<dbReference type="InterPro" id="IPR036770">
    <property type="entry name" value="Ankyrin_rpt-contain_sf"/>
</dbReference>
<reference evidence="4 5" key="1">
    <citation type="journal article" date="2018" name="J. Invertebr. Pathol.">
        <title>New genotyping method for the causative agent of crayfish plague (Aphanomyces astaci) based on whole genome data.</title>
        <authorList>
            <person name="Minardi D."/>
            <person name="Studholme D.J."/>
            <person name="van der Giezen M."/>
            <person name="Pretto T."/>
            <person name="Oidtmann B."/>
        </authorList>
    </citation>
    <scope>NUCLEOTIDE SEQUENCE [LARGE SCALE GENOMIC DNA]</scope>
    <source>
        <strain evidence="4 5">KB13</strain>
    </source>
</reference>
<dbReference type="PROSITE" id="PS50088">
    <property type="entry name" value="ANK_REPEAT"/>
    <property type="match status" value="3"/>
</dbReference>
<sequence>AKLTKTQADYFHLVESLFFAPSGGVNELQLHSSLAGMRPPVAFATAAAAQHYLTNAQSGNERFSQVLSRGLMMLCKDKPMGLQAITRLGKWLLENNPNKPKVQRVFDLLLDAVEDGNVGDMLAWMPRCDDINQRDDVTYQPLIQGGDDDVVLTLLLANANVEATLKDEPLILACKLGHDDILQLLLARGANVNYATEMGATALHMASQKGFVGIVARLLDYGADPHRPLKAAVVQIWHVEVDLVEFAKLPLIVLELARFLVDKGGASVDLPRLDGTTPLHVACQEGHAEVVALLLANTTNVNVAQEGKLLLEVLAPVLSEHVALRMVLRDLPICVVHGHVVERPGHSYSWATFLDPNLPVRSTVRANVVQAVLQHPSWTMGATHVADVYKALQNAKDRHGRRALQLSDGSIRSLFKHLLYFCARYEIFDGPPVYVGPKVVVVHAFDHGICHQVFDMNTTDLGVLDLSGFIAANQMLGQ</sequence>
<dbReference type="AlphaFoldDB" id="A0A9X8DXV9"/>
<feature type="repeat" description="ANK" evidence="3">
    <location>
        <begin position="274"/>
        <end position="306"/>
    </location>
</feature>
<feature type="non-terminal residue" evidence="4">
    <location>
        <position position="1"/>
    </location>
</feature>
<dbReference type="Gene3D" id="1.25.40.20">
    <property type="entry name" value="Ankyrin repeat-containing domain"/>
    <property type="match status" value="2"/>
</dbReference>
<evidence type="ECO:0000313" key="4">
    <source>
        <dbReference type="EMBL" id="RLO05464.1"/>
    </source>
</evidence>
<keyword evidence="1" id="KW-0677">Repeat</keyword>
<organism evidence="4 5">
    <name type="scientific">Aphanomyces astaci</name>
    <name type="common">Crayfish plague agent</name>
    <dbReference type="NCBI Taxonomy" id="112090"/>
    <lineage>
        <taxon>Eukaryota</taxon>
        <taxon>Sar</taxon>
        <taxon>Stramenopiles</taxon>
        <taxon>Oomycota</taxon>
        <taxon>Saprolegniomycetes</taxon>
        <taxon>Saprolegniales</taxon>
        <taxon>Verrucalvaceae</taxon>
        <taxon>Aphanomyces</taxon>
    </lineage>
</organism>
<dbReference type="SMART" id="SM00248">
    <property type="entry name" value="ANK"/>
    <property type="match status" value="3"/>
</dbReference>
<evidence type="ECO:0000313" key="5">
    <source>
        <dbReference type="Proteomes" id="UP000275652"/>
    </source>
</evidence>
<evidence type="ECO:0000256" key="2">
    <source>
        <dbReference type="ARBA" id="ARBA00023043"/>
    </source>
</evidence>
<keyword evidence="2 3" id="KW-0040">ANK repeat</keyword>
<evidence type="ECO:0008006" key="6">
    <source>
        <dbReference type="Google" id="ProtNLM"/>
    </source>
</evidence>
<protein>
    <recommendedName>
        <fullName evidence="6">ANK_REP_REGION domain-containing protein</fullName>
    </recommendedName>
</protein>
<dbReference type="SUPFAM" id="SSF48403">
    <property type="entry name" value="Ankyrin repeat"/>
    <property type="match status" value="1"/>
</dbReference>
<name>A0A9X8DXV9_APHAT</name>